<evidence type="ECO:0000256" key="1">
    <source>
        <dbReference type="ARBA" id="ARBA00004752"/>
    </source>
</evidence>
<organism evidence="10 11">
    <name type="scientific">Tistlia consotensis USBA 355</name>
    <dbReference type="NCBI Taxonomy" id="560819"/>
    <lineage>
        <taxon>Bacteria</taxon>
        <taxon>Pseudomonadati</taxon>
        <taxon>Pseudomonadota</taxon>
        <taxon>Alphaproteobacteria</taxon>
        <taxon>Rhodospirillales</taxon>
        <taxon>Rhodovibrionaceae</taxon>
        <taxon>Tistlia</taxon>
    </lineage>
</organism>
<evidence type="ECO:0000256" key="2">
    <source>
        <dbReference type="ARBA" id="ARBA00005992"/>
    </source>
</evidence>
<protein>
    <submittedName>
        <fullName evidence="10">Lipoprotein-anchoring transpeptidase ErfK/SrfK</fullName>
    </submittedName>
</protein>
<dbReference type="GO" id="GO:0016740">
    <property type="term" value="F:transferase activity"/>
    <property type="evidence" value="ECO:0007669"/>
    <property type="project" value="UniProtKB-KW"/>
</dbReference>
<dbReference type="PANTHER" id="PTHR30582:SF30">
    <property type="entry name" value="BLR4375 PROTEIN"/>
    <property type="match status" value="1"/>
</dbReference>
<dbReference type="InterPro" id="IPR038063">
    <property type="entry name" value="Transpep_catalytic_dom"/>
</dbReference>
<dbReference type="CDD" id="cd16913">
    <property type="entry name" value="YkuD_like"/>
    <property type="match status" value="1"/>
</dbReference>
<keyword evidence="4 7" id="KW-0133">Cell shape</keyword>
<dbReference type="InterPro" id="IPR050979">
    <property type="entry name" value="LD-transpeptidase"/>
</dbReference>
<feature type="domain" description="L,D-TPase catalytic" evidence="9">
    <location>
        <begin position="41"/>
        <end position="174"/>
    </location>
</feature>
<keyword evidence="5 7" id="KW-0573">Peptidoglycan synthesis</keyword>
<feature type="active site" description="Nucleophile" evidence="7">
    <location>
        <position position="150"/>
    </location>
</feature>
<dbReference type="GO" id="GO:0018104">
    <property type="term" value="P:peptidoglycan-protein cross-linking"/>
    <property type="evidence" value="ECO:0007669"/>
    <property type="project" value="TreeGrafter"/>
</dbReference>
<dbReference type="UniPathway" id="UPA00219"/>
<evidence type="ECO:0000256" key="7">
    <source>
        <dbReference type="PROSITE-ProRule" id="PRU01373"/>
    </source>
</evidence>
<evidence type="ECO:0000256" key="5">
    <source>
        <dbReference type="ARBA" id="ARBA00022984"/>
    </source>
</evidence>
<evidence type="ECO:0000256" key="6">
    <source>
        <dbReference type="ARBA" id="ARBA00023316"/>
    </source>
</evidence>
<evidence type="ECO:0000256" key="4">
    <source>
        <dbReference type="ARBA" id="ARBA00022960"/>
    </source>
</evidence>
<dbReference type="GO" id="GO:0005576">
    <property type="term" value="C:extracellular region"/>
    <property type="evidence" value="ECO:0007669"/>
    <property type="project" value="TreeGrafter"/>
</dbReference>
<comment type="pathway">
    <text evidence="1 7">Cell wall biogenesis; peptidoglycan biosynthesis.</text>
</comment>
<dbReference type="Pfam" id="PF03734">
    <property type="entry name" value="YkuD"/>
    <property type="match status" value="1"/>
</dbReference>
<dbReference type="Gene3D" id="2.40.440.10">
    <property type="entry name" value="L,D-transpeptidase catalytic domain-like"/>
    <property type="match status" value="1"/>
</dbReference>
<keyword evidence="3" id="KW-0808">Transferase</keyword>
<dbReference type="AlphaFoldDB" id="A0A1Y6CBS8"/>
<dbReference type="GO" id="GO:0071555">
    <property type="term" value="P:cell wall organization"/>
    <property type="evidence" value="ECO:0007669"/>
    <property type="project" value="UniProtKB-UniRule"/>
</dbReference>
<evidence type="ECO:0000256" key="3">
    <source>
        <dbReference type="ARBA" id="ARBA00022679"/>
    </source>
</evidence>
<dbReference type="GO" id="GO:0008360">
    <property type="term" value="P:regulation of cell shape"/>
    <property type="evidence" value="ECO:0007669"/>
    <property type="project" value="UniProtKB-UniRule"/>
</dbReference>
<dbReference type="PANTHER" id="PTHR30582">
    <property type="entry name" value="L,D-TRANSPEPTIDASE"/>
    <property type="match status" value="1"/>
</dbReference>
<evidence type="ECO:0000256" key="8">
    <source>
        <dbReference type="SAM" id="MobiDB-lite"/>
    </source>
</evidence>
<keyword evidence="6 7" id="KW-0961">Cell wall biogenesis/degradation</keyword>
<gene>
    <name evidence="10" type="ORF">SAMN05428998_11973</name>
</gene>
<evidence type="ECO:0000313" key="11">
    <source>
        <dbReference type="Proteomes" id="UP000192917"/>
    </source>
</evidence>
<dbReference type="GO" id="GO:0071972">
    <property type="term" value="F:peptidoglycan L,D-transpeptidase activity"/>
    <property type="evidence" value="ECO:0007669"/>
    <property type="project" value="TreeGrafter"/>
</dbReference>
<dbReference type="Proteomes" id="UP000192917">
    <property type="component" value="Unassembled WGS sequence"/>
</dbReference>
<dbReference type="RefSeq" id="WP_200808596.1">
    <property type="nucleotide sequence ID" value="NZ_FWZX01000019.1"/>
</dbReference>
<evidence type="ECO:0000313" key="10">
    <source>
        <dbReference type="EMBL" id="SMF53901.1"/>
    </source>
</evidence>
<dbReference type="SUPFAM" id="SSF141523">
    <property type="entry name" value="L,D-transpeptidase catalytic domain-like"/>
    <property type="match status" value="1"/>
</dbReference>
<proteinExistence type="inferred from homology"/>
<dbReference type="PROSITE" id="PS52029">
    <property type="entry name" value="LD_TPASE"/>
    <property type="match status" value="1"/>
</dbReference>
<dbReference type="EMBL" id="FWZX01000019">
    <property type="protein sequence ID" value="SMF53901.1"/>
    <property type="molecule type" value="Genomic_DNA"/>
</dbReference>
<dbReference type="InterPro" id="IPR005490">
    <property type="entry name" value="LD_TPept_cat_dom"/>
</dbReference>
<sequence length="195" mass="20903">MIDGFEGENVVKAVKALEFAEAGRVVVVADPGKPRAKVTIDTIEVDGKAGLVRAFDEQGRLAAFYPATVGSKDNPGPKGSHKVRTVAIDPSYTYDPEVNFTQGGVREKLEIPPGPNGPVGTVRIDLTEPTYGIHGTAEPAEIDKTWSHRCVRLTNWDADELAHLVHPGTVVTFLDGGEPAGRQRREQAQKAPAGE</sequence>
<comment type="similarity">
    <text evidence="2">Belongs to the YkuD family.</text>
</comment>
<accession>A0A1Y6CBS8</accession>
<dbReference type="STRING" id="560819.SAMN05428998_11973"/>
<name>A0A1Y6CBS8_9PROT</name>
<feature type="region of interest" description="Disordered" evidence="8">
    <location>
        <begin position="175"/>
        <end position="195"/>
    </location>
</feature>
<evidence type="ECO:0000259" key="9">
    <source>
        <dbReference type="PROSITE" id="PS52029"/>
    </source>
</evidence>
<keyword evidence="11" id="KW-1185">Reference proteome</keyword>
<reference evidence="10 11" key="1">
    <citation type="submission" date="2017-04" db="EMBL/GenBank/DDBJ databases">
        <authorList>
            <person name="Afonso C.L."/>
            <person name="Miller P.J."/>
            <person name="Scott M.A."/>
            <person name="Spackman E."/>
            <person name="Goraichik I."/>
            <person name="Dimitrov K.M."/>
            <person name="Suarez D.L."/>
            <person name="Swayne D.E."/>
        </authorList>
    </citation>
    <scope>NUCLEOTIDE SEQUENCE [LARGE SCALE GENOMIC DNA]</scope>
    <source>
        <strain evidence="10 11">USBA 355</strain>
    </source>
</reference>
<feature type="active site" description="Proton donor/acceptor" evidence="7">
    <location>
        <position position="134"/>
    </location>
</feature>
<keyword evidence="10" id="KW-0449">Lipoprotein</keyword>